<feature type="domain" description="Major facilitator superfamily (MFS) profile" evidence="7">
    <location>
        <begin position="271"/>
        <end position="459"/>
    </location>
</feature>
<keyword evidence="5 6" id="KW-0472">Membrane</keyword>
<dbReference type="PANTHER" id="PTHR23519:SF1">
    <property type="entry name" value="AUTOPHAGY-RELATED PROTEIN 22"/>
    <property type="match status" value="1"/>
</dbReference>
<keyword evidence="3 6" id="KW-0812">Transmembrane</keyword>
<dbReference type="SUPFAM" id="SSF103473">
    <property type="entry name" value="MFS general substrate transporter"/>
    <property type="match status" value="1"/>
</dbReference>
<feature type="transmembrane region" description="Helical" evidence="6">
    <location>
        <begin position="405"/>
        <end position="427"/>
    </location>
</feature>
<organism evidence="8 9">
    <name type="scientific">Polaribacter aestuariivivens</name>
    <dbReference type="NCBI Taxonomy" id="2304626"/>
    <lineage>
        <taxon>Bacteria</taxon>
        <taxon>Pseudomonadati</taxon>
        <taxon>Bacteroidota</taxon>
        <taxon>Flavobacteriia</taxon>
        <taxon>Flavobacteriales</taxon>
        <taxon>Flavobacteriaceae</taxon>
    </lineage>
</organism>
<evidence type="ECO:0000256" key="6">
    <source>
        <dbReference type="SAM" id="Phobius"/>
    </source>
</evidence>
<dbReference type="PROSITE" id="PS50850">
    <property type="entry name" value="MFS"/>
    <property type="match status" value="1"/>
</dbReference>
<dbReference type="PANTHER" id="PTHR23519">
    <property type="entry name" value="AUTOPHAGY-RELATED PROTEIN 22"/>
    <property type="match status" value="1"/>
</dbReference>
<feature type="transmembrane region" description="Helical" evidence="6">
    <location>
        <begin position="215"/>
        <end position="235"/>
    </location>
</feature>
<comment type="caution">
    <text evidence="8">The sequence shown here is derived from an EMBL/GenBank/DDBJ whole genome shotgun (WGS) entry which is preliminary data.</text>
</comment>
<proteinExistence type="predicted"/>
<feature type="transmembrane region" description="Helical" evidence="6">
    <location>
        <begin position="91"/>
        <end position="109"/>
    </location>
</feature>
<dbReference type="Gene3D" id="1.20.1250.20">
    <property type="entry name" value="MFS general substrate transporter like domains"/>
    <property type="match status" value="1"/>
</dbReference>
<name>A0A5S3N7W7_9FLAO</name>
<feature type="transmembrane region" description="Helical" evidence="6">
    <location>
        <begin position="157"/>
        <end position="177"/>
    </location>
</feature>
<dbReference type="InterPro" id="IPR020846">
    <property type="entry name" value="MFS_dom"/>
</dbReference>
<sequence>MKLQIGDKKLINAWAFYDWANSVYSLVISTAVFPLFYSAITDGKVVTFLGMEWDYPDTLYSYALSFSFLVVAFMSPILSAIADYTGNKLKFMKFFCWLGGLSVISMFFFKDLHTAWIGIICTILASIGFWSSIVFYNSYLPEVAYPEQQDAASAKGFIHGYIGSIILLIFCLAMILAPNTFGFDLSISEAILTNGTEAEIATALEDAKNAASLKAMRISFVMVGLWWIGFAQITFKKLPNNVHNRKPEKDYIWKGFKELKKVWIELKNYPTLRNFLIAFFLLSVGVQTIILLATIFGSSELGLGTTNLIVTVLLIQFVAILGAYVFSNISKKFGNFKAIKITIFIWILVCFSAFMLEKELPNVEIYFYALGGLLGLVLGAIQSLTRSTYSKLLPKTHDNATYFSFYDVTEKIAIVLGTFVFGFLIYLTDSMQWSVLSLALFFVASLIVLSRLKRTEHVY</sequence>
<evidence type="ECO:0000259" key="7">
    <source>
        <dbReference type="PROSITE" id="PS50850"/>
    </source>
</evidence>
<dbReference type="Pfam" id="PF11700">
    <property type="entry name" value="ATG22"/>
    <property type="match status" value="1"/>
</dbReference>
<keyword evidence="4 6" id="KW-1133">Transmembrane helix</keyword>
<feature type="transmembrane region" description="Helical" evidence="6">
    <location>
        <begin position="433"/>
        <end position="452"/>
    </location>
</feature>
<feature type="transmembrane region" description="Helical" evidence="6">
    <location>
        <begin position="275"/>
        <end position="296"/>
    </location>
</feature>
<evidence type="ECO:0000256" key="5">
    <source>
        <dbReference type="ARBA" id="ARBA00023136"/>
    </source>
</evidence>
<evidence type="ECO:0000256" key="3">
    <source>
        <dbReference type="ARBA" id="ARBA00022692"/>
    </source>
</evidence>
<dbReference type="Proteomes" id="UP000307140">
    <property type="component" value="Unassembled WGS sequence"/>
</dbReference>
<feature type="transmembrane region" description="Helical" evidence="6">
    <location>
        <begin position="308"/>
        <end position="326"/>
    </location>
</feature>
<evidence type="ECO:0000313" key="8">
    <source>
        <dbReference type="EMBL" id="TMM31420.1"/>
    </source>
</evidence>
<comment type="subcellular location">
    <subcellularLocation>
        <location evidence="1">Endomembrane system</location>
        <topology evidence="1">Multi-pass membrane protein</topology>
    </subcellularLocation>
</comment>
<dbReference type="InterPro" id="IPR036259">
    <property type="entry name" value="MFS_trans_sf"/>
</dbReference>
<dbReference type="GO" id="GO:0012505">
    <property type="term" value="C:endomembrane system"/>
    <property type="evidence" value="ECO:0007669"/>
    <property type="project" value="UniProtKB-SubCell"/>
</dbReference>
<dbReference type="EMBL" id="VANR01000002">
    <property type="protein sequence ID" value="TMM31420.1"/>
    <property type="molecule type" value="Genomic_DNA"/>
</dbReference>
<reference evidence="8 9" key="1">
    <citation type="submission" date="2019-05" db="EMBL/GenBank/DDBJ databases">
        <title>Polaribacter aestuariivivens sp. nov., isolated from a tidal flat.</title>
        <authorList>
            <person name="Yoon J.-H."/>
        </authorList>
    </citation>
    <scope>NUCLEOTIDE SEQUENCE [LARGE SCALE GENOMIC DNA]</scope>
    <source>
        <strain evidence="8 9">DBTF-3</strain>
    </source>
</reference>
<feature type="transmembrane region" description="Helical" evidence="6">
    <location>
        <begin position="21"/>
        <end position="40"/>
    </location>
</feature>
<dbReference type="InterPro" id="IPR050495">
    <property type="entry name" value="ATG22/LtaA_families"/>
</dbReference>
<dbReference type="OrthoDB" id="9768783at2"/>
<feature type="transmembrane region" description="Helical" evidence="6">
    <location>
        <begin position="115"/>
        <end position="136"/>
    </location>
</feature>
<evidence type="ECO:0000256" key="1">
    <source>
        <dbReference type="ARBA" id="ARBA00004127"/>
    </source>
</evidence>
<accession>A0A5S3N7W7</accession>
<evidence type="ECO:0000256" key="2">
    <source>
        <dbReference type="ARBA" id="ARBA00022448"/>
    </source>
</evidence>
<gene>
    <name evidence="8" type="ORF">FDT66_05500</name>
</gene>
<evidence type="ECO:0000313" key="9">
    <source>
        <dbReference type="Proteomes" id="UP000307140"/>
    </source>
</evidence>
<dbReference type="RefSeq" id="WP_138535146.1">
    <property type="nucleotide sequence ID" value="NZ_VANR01000002.1"/>
</dbReference>
<keyword evidence="2" id="KW-0813">Transport</keyword>
<evidence type="ECO:0000256" key="4">
    <source>
        <dbReference type="ARBA" id="ARBA00022989"/>
    </source>
</evidence>
<protein>
    <submittedName>
        <fullName evidence="8">MFS transporter</fullName>
    </submittedName>
</protein>
<feature type="transmembrane region" description="Helical" evidence="6">
    <location>
        <begin position="60"/>
        <end position="79"/>
    </location>
</feature>
<keyword evidence="9" id="KW-1185">Reference proteome</keyword>
<dbReference type="AlphaFoldDB" id="A0A5S3N7W7"/>
<feature type="transmembrane region" description="Helical" evidence="6">
    <location>
        <begin position="366"/>
        <end position="384"/>
    </location>
</feature>
<dbReference type="GO" id="GO:0022857">
    <property type="term" value="F:transmembrane transporter activity"/>
    <property type="evidence" value="ECO:0007669"/>
    <property type="project" value="InterPro"/>
</dbReference>
<dbReference type="InterPro" id="IPR024671">
    <property type="entry name" value="Atg22-like"/>
</dbReference>
<feature type="transmembrane region" description="Helical" evidence="6">
    <location>
        <begin position="338"/>
        <end position="354"/>
    </location>
</feature>